<dbReference type="InterPro" id="IPR009683">
    <property type="entry name" value="Extensin-like_C"/>
</dbReference>
<organism evidence="3 4">
    <name type="scientific">Ruegeria sediminis</name>
    <dbReference type="NCBI Taxonomy" id="2583820"/>
    <lineage>
        <taxon>Bacteria</taxon>
        <taxon>Pseudomonadati</taxon>
        <taxon>Pseudomonadota</taxon>
        <taxon>Alphaproteobacteria</taxon>
        <taxon>Rhodobacterales</taxon>
        <taxon>Roseobacteraceae</taxon>
        <taxon>Ruegeria</taxon>
    </lineage>
</organism>
<dbReference type="Proteomes" id="UP001193035">
    <property type="component" value="Unassembled WGS sequence"/>
</dbReference>
<evidence type="ECO:0000259" key="2">
    <source>
        <dbReference type="Pfam" id="PF06904"/>
    </source>
</evidence>
<keyword evidence="1" id="KW-0732">Signal</keyword>
<dbReference type="Pfam" id="PF06904">
    <property type="entry name" value="Extensin-like_C"/>
    <property type="match status" value="1"/>
</dbReference>
<dbReference type="EMBL" id="VCPD01000001">
    <property type="protein sequence ID" value="TMV10056.1"/>
    <property type="molecule type" value="Genomic_DNA"/>
</dbReference>
<evidence type="ECO:0000256" key="1">
    <source>
        <dbReference type="SAM" id="SignalP"/>
    </source>
</evidence>
<comment type="caution">
    <text evidence="3">The sequence shown here is derived from an EMBL/GenBank/DDBJ whole genome shotgun (WGS) entry which is preliminary data.</text>
</comment>
<feature type="domain" description="Extensin-like C-terminal" evidence="2">
    <location>
        <begin position="107"/>
        <end position="259"/>
    </location>
</feature>
<feature type="signal peptide" evidence="1">
    <location>
        <begin position="1"/>
        <end position="17"/>
    </location>
</feature>
<protein>
    <submittedName>
        <fullName evidence="3">Extensin family protein</fullName>
    </submittedName>
</protein>
<sequence>MRVLVASLMLCANMAGAEPDCAESPLAHPSHLLAYEPVGGAAMLPGEASATVAAAPWQEVVISPRPALRPCKFRNFALGRERMRQRGAVCGDWTILGETLKSFSGKYRGCGIADPVRVRRVSDVYLSQLALMDCMTAVTLKTWIETTAKPAFADQGGGLKGLRLAGHYSCRTQNNLPRARISEHARGRAIDISAFVLWDGTEITVGNGWNAEDSGDVLRKLHAGACGLFGTVLGPNSDRFHKGHFHFDTARRRSGPLCR</sequence>
<reference evidence="3 4" key="1">
    <citation type="submission" date="2019-05" db="EMBL/GenBank/DDBJ databases">
        <title>Ruegeria sp. nov., isolated from tidal flat.</title>
        <authorList>
            <person name="Kim W."/>
        </authorList>
    </citation>
    <scope>NUCLEOTIDE SEQUENCE [LARGE SCALE GENOMIC DNA]</scope>
    <source>
        <strain evidence="3 4">CAU 1488</strain>
    </source>
</reference>
<evidence type="ECO:0000313" key="4">
    <source>
        <dbReference type="Proteomes" id="UP001193035"/>
    </source>
</evidence>
<name>A0ABY2X3U1_9RHOB</name>
<dbReference type="RefSeq" id="WP_138840114.1">
    <property type="nucleotide sequence ID" value="NZ_VCPD01000001.1"/>
</dbReference>
<gene>
    <name evidence="3" type="ORF">FGK63_03065</name>
</gene>
<feature type="chain" id="PRO_5047350362" evidence="1">
    <location>
        <begin position="18"/>
        <end position="259"/>
    </location>
</feature>
<evidence type="ECO:0000313" key="3">
    <source>
        <dbReference type="EMBL" id="TMV10056.1"/>
    </source>
</evidence>
<keyword evidence="4" id="KW-1185">Reference proteome</keyword>
<proteinExistence type="predicted"/>
<accession>A0ABY2X3U1</accession>